<comment type="subcellular location">
    <subcellularLocation>
        <location evidence="1">Secreted</location>
    </subcellularLocation>
</comment>
<evidence type="ECO:0000313" key="8">
    <source>
        <dbReference type="EMBL" id="RFU53665.1"/>
    </source>
</evidence>
<evidence type="ECO:0000256" key="4">
    <source>
        <dbReference type="SAM" id="Phobius"/>
    </source>
</evidence>
<feature type="transmembrane region" description="Helical" evidence="4">
    <location>
        <begin position="12"/>
        <end position="34"/>
    </location>
</feature>
<feature type="domain" description="NodB homology" evidence="5">
    <location>
        <begin position="147"/>
        <end position="306"/>
    </location>
</feature>
<dbReference type="OrthoDB" id="9778320at2"/>
<dbReference type="EMBL" id="CP031733">
    <property type="protein sequence ID" value="AXQ78785.1"/>
    <property type="molecule type" value="Genomic_DNA"/>
</dbReference>
<evidence type="ECO:0000259" key="5">
    <source>
        <dbReference type="PROSITE" id="PS51677"/>
    </source>
</evidence>
<evidence type="ECO:0000256" key="3">
    <source>
        <dbReference type="SAM" id="MobiDB-lite"/>
    </source>
</evidence>
<organism evidence="8 10">
    <name type="scientific">Streptococcus chenjunshii</name>
    <dbReference type="NCBI Taxonomy" id="2173853"/>
    <lineage>
        <taxon>Bacteria</taxon>
        <taxon>Bacillati</taxon>
        <taxon>Bacillota</taxon>
        <taxon>Bacilli</taxon>
        <taxon>Lactobacillales</taxon>
        <taxon>Streptococcaceae</taxon>
        <taxon>Streptococcus</taxon>
    </lineage>
</organism>
<dbReference type="SUPFAM" id="SSF88713">
    <property type="entry name" value="Glycoside hydrolase/deacetylase"/>
    <property type="match status" value="1"/>
</dbReference>
<dbReference type="Gene3D" id="3.20.20.370">
    <property type="entry name" value="Glycoside hydrolase/deacetylase"/>
    <property type="match status" value="1"/>
</dbReference>
<sequence length="306" mass="33976">MGKQPPQKKKLWTIFNIILICLCSLALGMLLLTFKSSQSSNMTNNQDKKSSHRQSKNEAESKKQAAPEKSSDISWIPQETEISVPILMYHAVHVMDPSEAASANLIVDPSVFEEHIKRLAEEGYYFLSPEEAYKALTENSLPNNNAKIVWLTFDDGNADFYTVAYPILKKYQAKATNNIITDYVAKASPANLTLDQMLEMKENGMSFQSHTVSHPNLAASSPEKQAYELAEAKTYLDQTLSQDTIAIAYPSGKYNQTTLDTAKKSYKLGITTNEGLASIGDGLLSLDRIRILPTTTPENLLSTIQN</sequence>
<dbReference type="PROSITE" id="PS51677">
    <property type="entry name" value="NODB"/>
    <property type="match status" value="1"/>
</dbReference>
<dbReference type="GO" id="GO:0016810">
    <property type="term" value="F:hydrolase activity, acting on carbon-nitrogen (but not peptide) bonds"/>
    <property type="evidence" value="ECO:0007669"/>
    <property type="project" value="InterPro"/>
</dbReference>
<reference evidence="8 10" key="2">
    <citation type="submission" date="2018-08" db="EMBL/GenBank/DDBJ databases">
        <title>Draft genome of Streptococcus sp. nov. Z1.</title>
        <authorList>
            <person name="Tian Z."/>
        </authorList>
    </citation>
    <scope>NUCLEOTIDE SEQUENCE [LARGE SCALE GENOMIC DNA]</scope>
    <source>
        <strain evidence="8">Z1</strain>
        <strain evidence="10">Z1(2018)</strain>
    </source>
</reference>
<keyword evidence="4" id="KW-0472">Membrane</keyword>
<gene>
    <name evidence="6" type="ORF">DDV21_006650</name>
    <name evidence="7" type="ORF">DDV22_02550</name>
    <name evidence="8" type="ORF">DDV23_02950</name>
</gene>
<dbReference type="PANTHER" id="PTHR34216">
    <property type="match status" value="1"/>
</dbReference>
<dbReference type="Proteomes" id="UP000262901">
    <property type="component" value="Unassembled WGS sequence"/>
</dbReference>
<dbReference type="InterPro" id="IPR002509">
    <property type="entry name" value="NODB_dom"/>
</dbReference>
<dbReference type="RefSeq" id="WP_116877621.1">
    <property type="nucleotide sequence ID" value="NZ_CP031733.1"/>
</dbReference>
<reference evidence="6" key="4">
    <citation type="journal article" date="2019" name="Int. J. Syst. Evol. Microbiol.">
        <title>Streptococcus chenjunshii sp. nov. isolated from feces of Tibetan antelopes.</title>
        <authorList>
            <person name="Tian Z."/>
            <person name="Lu S."/>
            <person name="Jin D."/>
            <person name="Yang J."/>
            <person name="Pu J."/>
            <person name="Lai X.H."/>
            <person name="Bai X.N."/>
            <person name="Wu X.M."/>
            <person name="Li J."/>
            <person name="Wang S."/>
            <person name="Xu J."/>
        </authorList>
    </citation>
    <scope>NUCLEOTIDE SEQUENCE</scope>
    <source>
        <strain evidence="6">Z15</strain>
    </source>
</reference>
<accession>A0A346NCP0</accession>
<dbReference type="KEGG" id="schj:DDV21_006650"/>
<dbReference type="CDD" id="cd10918">
    <property type="entry name" value="CE4_NodB_like_5s_6s"/>
    <property type="match status" value="1"/>
</dbReference>
<dbReference type="GO" id="GO:0005576">
    <property type="term" value="C:extracellular region"/>
    <property type="evidence" value="ECO:0007669"/>
    <property type="project" value="UniProtKB-SubCell"/>
</dbReference>
<dbReference type="GO" id="GO:0005975">
    <property type="term" value="P:carbohydrate metabolic process"/>
    <property type="evidence" value="ECO:0007669"/>
    <property type="project" value="InterPro"/>
</dbReference>
<dbReference type="AlphaFoldDB" id="A0A372KN07"/>
<feature type="compositionally biased region" description="Basic and acidic residues" evidence="3">
    <location>
        <begin position="55"/>
        <end position="71"/>
    </location>
</feature>
<evidence type="ECO:0000256" key="1">
    <source>
        <dbReference type="ARBA" id="ARBA00004613"/>
    </source>
</evidence>
<evidence type="ECO:0000313" key="10">
    <source>
        <dbReference type="Proteomes" id="UP000262901"/>
    </source>
</evidence>
<protein>
    <submittedName>
        <fullName evidence="8">Polysaccharide deacetylase family protein</fullName>
    </submittedName>
</protein>
<reference evidence="9" key="3">
    <citation type="submission" date="2018-08" db="EMBL/GenBank/DDBJ databases">
        <title>Streptococcus chenjunshii sp. nov., isolated from stools sample of the Tibetan antelope in the Qinghai-Tibet plateau, China.</title>
        <authorList>
            <person name="Tian Z."/>
        </authorList>
    </citation>
    <scope>NUCLEOTIDE SEQUENCE [LARGE SCALE GENOMIC DNA]</scope>
    <source>
        <strain evidence="9">Z15</strain>
    </source>
</reference>
<dbReference type="Proteomes" id="UP000246115">
    <property type="component" value="Chromosome"/>
</dbReference>
<evidence type="ECO:0000256" key="2">
    <source>
        <dbReference type="ARBA" id="ARBA00022729"/>
    </source>
</evidence>
<keyword evidence="11" id="KW-1185">Reference proteome</keyword>
<dbReference type="EMBL" id="QVQZ01000004">
    <property type="protein sequence ID" value="RFU53665.1"/>
    <property type="molecule type" value="Genomic_DNA"/>
</dbReference>
<dbReference type="InterPro" id="IPR011330">
    <property type="entry name" value="Glyco_hydro/deAcase_b/a-brl"/>
</dbReference>
<dbReference type="PANTHER" id="PTHR34216:SF3">
    <property type="entry name" value="POLY-BETA-1,6-N-ACETYL-D-GLUCOSAMINE N-DEACETYLASE"/>
    <property type="match status" value="1"/>
</dbReference>
<accession>A0A372KN07</accession>
<reference evidence="7 11" key="1">
    <citation type="submission" date="2018-08" db="EMBL/GenBank/DDBJ databases">
        <title>Draft genome of Streptococcus sp .nov. Z2.</title>
        <authorList>
            <person name="Tian Z."/>
        </authorList>
    </citation>
    <scope>NUCLEOTIDE SEQUENCE [LARGE SCALE GENOMIC DNA]</scope>
    <source>
        <strain evidence="7 11">Z2</strain>
    </source>
</reference>
<dbReference type="Proteomes" id="UP000264056">
    <property type="component" value="Unassembled WGS sequence"/>
</dbReference>
<evidence type="ECO:0000313" key="6">
    <source>
        <dbReference type="EMBL" id="AXQ78785.1"/>
    </source>
</evidence>
<evidence type="ECO:0000313" key="11">
    <source>
        <dbReference type="Proteomes" id="UP000264056"/>
    </source>
</evidence>
<feature type="region of interest" description="Disordered" evidence="3">
    <location>
        <begin position="39"/>
        <end position="71"/>
    </location>
</feature>
<keyword evidence="4" id="KW-1133">Transmembrane helix</keyword>
<keyword evidence="4" id="KW-0812">Transmembrane</keyword>
<dbReference type="InterPro" id="IPR051398">
    <property type="entry name" value="Polysacch_Deacetylase"/>
</dbReference>
<evidence type="ECO:0000313" key="9">
    <source>
        <dbReference type="Proteomes" id="UP000246115"/>
    </source>
</evidence>
<dbReference type="EMBL" id="QVQY01000004">
    <property type="protein sequence ID" value="RFU51546.1"/>
    <property type="molecule type" value="Genomic_DNA"/>
</dbReference>
<evidence type="ECO:0000313" key="7">
    <source>
        <dbReference type="EMBL" id="RFU51546.1"/>
    </source>
</evidence>
<name>A0A372KN07_9STRE</name>
<proteinExistence type="predicted"/>
<keyword evidence="2" id="KW-0732">Signal</keyword>
<dbReference type="Pfam" id="PF01522">
    <property type="entry name" value="Polysacc_deac_1"/>
    <property type="match status" value="1"/>
</dbReference>